<accession>W6JWU3</accession>
<organism evidence="1 2">
    <name type="scientific">Nostocoides australiense Ben110</name>
    <dbReference type="NCBI Taxonomy" id="1193182"/>
    <lineage>
        <taxon>Bacteria</taxon>
        <taxon>Bacillati</taxon>
        <taxon>Actinomycetota</taxon>
        <taxon>Actinomycetes</taxon>
        <taxon>Micrococcales</taxon>
        <taxon>Intrasporangiaceae</taxon>
        <taxon>Nostocoides</taxon>
    </lineage>
</organism>
<dbReference type="InterPro" id="IPR027417">
    <property type="entry name" value="P-loop_NTPase"/>
</dbReference>
<protein>
    <submittedName>
        <fullName evidence="1">Uncharacterized protein</fullName>
    </submittedName>
</protein>
<proteinExistence type="predicted"/>
<gene>
    <name evidence="1" type="ORF">BN11_2330002</name>
</gene>
<dbReference type="Gene3D" id="3.40.50.300">
    <property type="entry name" value="P-loop containing nucleotide triphosphate hydrolases"/>
    <property type="match status" value="1"/>
</dbReference>
<name>W6JWU3_9MICO</name>
<dbReference type="EMBL" id="CAJA01000150">
    <property type="protein sequence ID" value="CCH73105.1"/>
    <property type="molecule type" value="Genomic_DNA"/>
</dbReference>
<dbReference type="AlphaFoldDB" id="W6JWU3"/>
<dbReference type="Proteomes" id="UP000035763">
    <property type="component" value="Unassembled WGS sequence"/>
</dbReference>
<evidence type="ECO:0000313" key="2">
    <source>
        <dbReference type="Proteomes" id="UP000035763"/>
    </source>
</evidence>
<comment type="caution">
    <text evidence="1">The sequence shown here is derived from an EMBL/GenBank/DDBJ whole genome shotgun (WGS) entry which is preliminary data.</text>
</comment>
<dbReference type="SUPFAM" id="SSF52540">
    <property type="entry name" value="P-loop containing nucleoside triphosphate hydrolases"/>
    <property type="match status" value="1"/>
</dbReference>
<dbReference type="STRING" id="1193182.BN11_2330002"/>
<reference evidence="1 2" key="1">
    <citation type="journal article" date="2013" name="ISME J.">
        <title>A metabolic model for members of the genus Tetrasphaera involved in enhanced biological phosphorus removal.</title>
        <authorList>
            <person name="Kristiansen R."/>
            <person name="Nguyen H.T.T."/>
            <person name="Saunders A.M."/>
            <person name="Nielsen J.L."/>
            <person name="Wimmer R."/>
            <person name="Le V.Q."/>
            <person name="McIlroy S.J."/>
            <person name="Petrovski S."/>
            <person name="Seviour R.J."/>
            <person name="Calteau A."/>
            <person name="Nielsen K.L."/>
            <person name="Nielsen P.H."/>
        </authorList>
    </citation>
    <scope>NUCLEOTIDE SEQUENCE [LARGE SCALE GENOMIC DNA]</scope>
    <source>
        <strain evidence="1 2">Ben110</strain>
    </source>
</reference>
<evidence type="ECO:0000313" key="1">
    <source>
        <dbReference type="EMBL" id="CCH73105.1"/>
    </source>
</evidence>
<sequence>MGGGGAAAPGSVGLIVPDARVAEASAALGRAGLEHGVLGVDHGDVNHQIDIVPASVAKGLEFDRVVVLEPAQIVAAEPDERTGLRRLYVALTRAVSELDVIHSTPLPADLTATSPAA</sequence>
<keyword evidence="2" id="KW-1185">Reference proteome</keyword>